<proteinExistence type="predicted"/>
<comment type="caution">
    <text evidence="3">The sequence shown here is derived from an EMBL/GenBank/DDBJ whole genome shotgun (WGS) entry which is preliminary data.</text>
</comment>
<evidence type="ECO:0000313" key="3">
    <source>
        <dbReference type="EMBL" id="OIQ83358.1"/>
    </source>
</evidence>
<dbReference type="InterPro" id="IPR002541">
    <property type="entry name" value="Cyt_c_assembly"/>
</dbReference>
<keyword evidence="1" id="KW-0812">Transmembrane</keyword>
<keyword evidence="1" id="KW-0472">Membrane</keyword>
<dbReference type="InterPro" id="IPR052372">
    <property type="entry name" value="YpjD/HemX"/>
</dbReference>
<feature type="transmembrane region" description="Helical" evidence="1">
    <location>
        <begin position="6"/>
        <end position="23"/>
    </location>
</feature>
<dbReference type="AlphaFoldDB" id="A0A1J5QIL6"/>
<dbReference type="Pfam" id="PF01578">
    <property type="entry name" value="Cytochrom_C_asm"/>
    <property type="match status" value="1"/>
</dbReference>
<accession>A0A1J5QIL6</accession>
<organism evidence="3">
    <name type="scientific">mine drainage metagenome</name>
    <dbReference type="NCBI Taxonomy" id="410659"/>
    <lineage>
        <taxon>unclassified sequences</taxon>
        <taxon>metagenomes</taxon>
        <taxon>ecological metagenomes</taxon>
    </lineage>
</organism>
<dbReference type="EMBL" id="MLJW01000710">
    <property type="protein sequence ID" value="OIQ83358.1"/>
    <property type="molecule type" value="Genomic_DNA"/>
</dbReference>
<reference evidence="3" key="1">
    <citation type="submission" date="2016-10" db="EMBL/GenBank/DDBJ databases">
        <title>Sequence of Gallionella enrichment culture.</title>
        <authorList>
            <person name="Poehlein A."/>
            <person name="Muehling M."/>
            <person name="Daniel R."/>
        </authorList>
    </citation>
    <scope>NUCLEOTIDE SEQUENCE</scope>
</reference>
<dbReference type="GO" id="GO:0017004">
    <property type="term" value="P:cytochrome complex assembly"/>
    <property type="evidence" value="ECO:0007669"/>
    <property type="project" value="InterPro"/>
</dbReference>
<sequence>MPDFLIYLITALLYAGVAFNQWHQNREERFLLSERVALAAGLVFHGWLLVTDLFNSGGVNFGLSNAVSLILWLTVLIYWVASLRHDLHAMQAFVLPPAALAVMMQKLLPSEHILPYTGDALFGAHLVIALLAYSLFTFAALHAGLMTMAERSLHNKKPMMRLPEFPPIMPMERLLFQMIGVGFVLLTLTVVSGIFFSEEIFHQALRFNHKTVFSIASWLIFAALLLGRRIWGWRGRVAVRWTLTGFVLLILAYVGTKFVLEVILGRY</sequence>
<feature type="domain" description="Cytochrome c assembly protein" evidence="2">
    <location>
        <begin position="41"/>
        <end position="263"/>
    </location>
</feature>
<feature type="transmembrane region" description="Helical" evidence="1">
    <location>
        <begin position="174"/>
        <end position="195"/>
    </location>
</feature>
<dbReference type="PANTHER" id="PTHR38034:SF1">
    <property type="entry name" value="INNER MEMBRANE PROTEIN YPJD"/>
    <property type="match status" value="1"/>
</dbReference>
<gene>
    <name evidence="3" type="primary">ypjD_8</name>
    <name evidence="3" type="ORF">GALL_348350</name>
</gene>
<evidence type="ECO:0000256" key="1">
    <source>
        <dbReference type="SAM" id="Phobius"/>
    </source>
</evidence>
<dbReference type="PANTHER" id="PTHR38034">
    <property type="entry name" value="INNER MEMBRANE PROTEIN YPJD"/>
    <property type="match status" value="1"/>
</dbReference>
<dbReference type="GO" id="GO:0020037">
    <property type="term" value="F:heme binding"/>
    <property type="evidence" value="ECO:0007669"/>
    <property type="project" value="InterPro"/>
</dbReference>
<feature type="transmembrane region" description="Helical" evidence="1">
    <location>
        <begin position="61"/>
        <end position="80"/>
    </location>
</feature>
<feature type="transmembrane region" description="Helical" evidence="1">
    <location>
        <begin position="35"/>
        <end position="55"/>
    </location>
</feature>
<evidence type="ECO:0000259" key="2">
    <source>
        <dbReference type="Pfam" id="PF01578"/>
    </source>
</evidence>
<name>A0A1J5QIL6_9ZZZZ</name>
<feature type="transmembrane region" description="Helical" evidence="1">
    <location>
        <begin position="207"/>
        <end position="226"/>
    </location>
</feature>
<protein>
    <submittedName>
        <fullName evidence="3">Inner membrane protein YpjD</fullName>
    </submittedName>
</protein>
<feature type="transmembrane region" description="Helical" evidence="1">
    <location>
        <begin position="120"/>
        <end position="153"/>
    </location>
</feature>
<keyword evidence="1" id="KW-1133">Transmembrane helix</keyword>
<feature type="transmembrane region" description="Helical" evidence="1">
    <location>
        <begin position="238"/>
        <end position="260"/>
    </location>
</feature>